<dbReference type="PRINTS" id="PR01100">
    <property type="entry name" value="SHIKIMTKNASE"/>
</dbReference>
<proteinExistence type="inferred from homology"/>
<keyword evidence="5 11" id="KW-0808">Transferase</keyword>
<dbReference type="InterPro" id="IPR027417">
    <property type="entry name" value="P-loop_NTPase"/>
</dbReference>
<dbReference type="GO" id="GO:0005524">
    <property type="term" value="F:ATP binding"/>
    <property type="evidence" value="ECO:0007669"/>
    <property type="project" value="UniProtKB-KW"/>
</dbReference>
<dbReference type="GO" id="GO:0005829">
    <property type="term" value="C:cytosol"/>
    <property type="evidence" value="ECO:0007669"/>
    <property type="project" value="TreeGrafter"/>
</dbReference>
<comment type="pathway">
    <text evidence="1">Metabolic intermediate biosynthesis; chorismate biosynthesis; chorismate from D-erythrose 4-phosphate and phosphoenolpyruvate: step 5/7.</text>
</comment>
<comment type="catalytic activity">
    <reaction evidence="10">
        <text>shikimate + ATP = 3-phosphoshikimate + ADP + H(+)</text>
        <dbReference type="Rhea" id="RHEA:13121"/>
        <dbReference type="ChEBI" id="CHEBI:15378"/>
        <dbReference type="ChEBI" id="CHEBI:30616"/>
        <dbReference type="ChEBI" id="CHEBI:36208"/>
        <dbReference type="ChEBI" id="CHEBI:145989"/>
        <dbReference type="ChEBI" id="CHEBI:456216"/>
        <dbReference type="EC" id="2.7.1.71"/>
    </reaction>
</comment>
<dbReference type="AlphaFoldDB" id="A0A1J5R2B5"/>
<dbReference type="UniPathway" id="UPA00053">
    <property type="reaction ID" value="UER00088"/>
</dbReference>
<dbReference type="CDD" id="cd00464">
    <property type="entry name" value="SK"/>
    <property type="match status" value="1"/>
</dbReference>
<evidence type="ECO:0000256" key="7">
    <source>
        <dbReference type="ARBA" id="ARBA00022777"/>
    </source>
</evidence>
<evidence type="ECO:0000256" key="3">
    <source>
        <dbReference type="ARBA" id="ARBA00012154"/>
    </source>
</evidence>
<dbReference type="Pfam" id="PF01202">
    <property type="entry name" value="SKI"/>
    <property type="match status" value="1"/>
</dbReference>
<gene>
    <name evidence="11" type="primary">aroK_6</name>
    <name evidence="11" type="ORF">GALL_280040</name>
</gene>
<dbReference type="EMBL" id="MLJW01000304">
    <property type="protein sequence ID" value="OIQ90094.1"/>
    <property type="molecule type" value="Genomic_DNA"/>
</dbReference>
<dbReference type="GO" id="GO:0009423">
    <property type="term" value="P:chorismate biosynthetic process"/>
    <property type="evidence" value="ECO:0007669"/>
    <property type="project" value="UniProtKB-UniPathway"/>
</dbReference>
<evidence type="ECO:0000256" key="4">
    <source>
        <dbReference type="ARBA" id="ARBA00022605"/>
    </source>
</evidence>
<comment type="caution">
    <text evidence="11">The sequence shown here is derived from an EMBL/GenBank/DDBJ whole genome shotgun (WGS) entry which is preliminary data.</text>
</comment>
<evidence type="ECO:0000256" key="5">
    <source>
        <dbReference type="ARBA" id="ARBA00022679"/>
    </source>
</evidence>
<dbReference type="InterPro" id="IPR000623">
    <property type="entry name" value="Shikimate_kinase/TSH1"/>
</dbReference>
<evidence type="ECO:0000256" key="6">
    <source>
        <dbReference type="ARBA" id="ARBA00022741"/>
    </source>
</evidence>
<evidence type="ECO:0000313" key="11">
    <source>
        <dbReference type="EMBL" id="OIQ90094.1"/>
    </source>
</evidence>
<dbReference type="HAMAP" id="MF_00109">
    <property type="entry name" value="Shikimate_kinase"/>
    <property type="match status" value="1"/>
</dbReference>
<evidence type="ECO:0000256" key="9">
    <source>
        <dbReference type="ARBA" id="ARBA00023141"/>
    </source>
</evidence>
<evidence type="ECO:0000256" key="2">
    <source>
        <dbReference type="ARBA" id="ARBA00006997"/>
    </source>
</evidence>
<dbReference type="EC" id="2.7.1.71" evidence="3"/>
<reference evidence="11" key="1">
    <citation type="submission" date="2016-10" db="EMBL/GenBank/DDBJ databases">
        <title>Sequence of Gallionella enrichment culture.</title>
        <authorList>
            <person name="Poehlein A."/>
            <person name="Muehling M."/>
            <person name="Daniel R."/>
        </authorList>
    </citation>
    <scope>NUCLEOTIDE SEQUENCE</scope>
</reference>
<comment type="similarity">
    <text evidence="2">Belongs to the shikimate kinase family.</text>
</comment>
<keyword evidence="9" id="KW-0057">Aromatic amino acid biosynthesis</keyword>
<dbReference type="Gene3D" id="3.40.50.300">
    <property type="entry name" value="P-loop containing nucleotide triphosphate hydrolases"/>
    <property type="match status" value="1"/>
</dbReference>
<protein>
    <recommendedName>
        <fullName evidence="3">shikimate kinase</fullName>
        <ecNumber evidence="3">2.7.1.71</ecNumber>
    </recommendedName>
</protein>
<dbReference type="GO" id="GO:0009073">
    <property type="term" value="P:aromatic amino acid family biosynthetic process"/>
    <property type="evidence" value="ECO:0007669"/>
    <property type="project" value="UniProtKB-KW"/>
</dbReference>
<dbReference type="InterPro" id="IPR031322">
    <property type="entry name" value="Shikimate/glucono_kinase"/>
</dbReference>
<evidence type="ECO:0000256" key="1">
    <source>
        <dbReference type="ARBA" id="ARBA00004842"/>
    </source>
</evidence>
<name>A0A1J5R2B5_9ZZZZ</name>
<dbReference type="GO" id="GO:0004765">
    <property type="term" value="F:shikimate kinase activity"/>
    <property type="evidence" value="ECO:0007669"/>
    <property type="project" value="UniProtKB-EC"/>
</dbReference>
<dbReference type="GO" id="GO:0008652">
    <property type="term" value="P:amino acid biosynthetic process"/>
    <property type="evidence" value="ECO:0007669"/>
    <property type="project" value="UniProtKB-KW"/>
</dbReference>
<keyword evidence="7 11" id="KW-0418">Kinase</keyword>
<dbReference type="SUPFAM" id="SSF52540">
    <property type="entry name" value="P-loop containing nucleoside triphosphate hydrolases"/>
    <property type="match status" value="1"/>
</dbReference>
<dbReference type="PROSITE" id="PS01128">
    <property type="entry name" value="SHIKIMATE_KINASE"/>
    <property type="match status" value="1"/>
</dbReference>
<evidence type="ECO:0000256" key="10">
    <source>
        <dbReference type="ARBA" id="ARBA00048567"/>
    </source>
</evidence>
<keyword evidence="4" id="KW-0028">Amino-acid biosynthesis</keyword>
<evidence type="ECO:0000256" key="8">
    <source>
        <dbReference type="ARBA" id="ARBA00022840"/>
    </source>
</evidence>
<organism evidence="11">
    <name type="scientific">mine drainage metagenome</name>
    <dbReference type="NCBI Taxonomy" id="410659"/>
    <lineage>
        <taxon>unclassified sequences</taxon>
        <taxon>metagenomes</taxon>
        <taxon>ecological metagenomes</taxon>
    </lineage>
</organism>
<dbReference type="InterPro" id="IPR023000">
    <property type="entry name" value="Shikimate_kinase_CS"/>
</dbReference>
<dbReference type="PANTHER" id="PTHR21087:SF16">
    <property type="entry name" value="SHIKIMATE KINASE 1, CHLOROPLASTIC"/>
    <property type="match status" value="1"/>
</dbReference>
<accession>A0A1J5R2B5</accession>
<keyword evidence="6" id="KW-0547">Nucleotide-binding</keyword>
<keyword evidence="8" id="KW-0067">ATP-binding</keyword>
<sequence length="183" mass="20281">MPNCYNGSVHSKENIFLVGMMGAGKTTVGRQLAKRLKLRFVDTDHEIEARTGVHIPLIFEIEGEAGFRRREAQVLAALTQENNLVLATGGGAVLDPVNRANLAKNGIVVYLSVPPARLWERLRQDKKRPLLQVADPLGRLMELYAQRDPLYREVADLVVEGGGGSSQHLATLIERELQERFSA</sequence>
<dbReference type="PANTHER" id="PTHR21087">
    <property type="entry name" value="SHIKIMATE KINASE"/>
    <property type="match status" value="1"/>
</dbReference>